<evidence type="ECO:0008006" key="5">
    <source>
        <dbReference type="Google" id="ProtNLM"/>
    </source>
</evidence>
<proteinExistence type="predicted"/>
<feature type="region of interest" description="Disordered" evidence="1">
    <location>
        <begin position="56"/>
        <end position="94"/>
    </location>
</feature>
<name>A0ABV2XM07_9ACTN</name>
<evidence type="ECO:0000313" key="4">
    <source>
        <dbReference type="Proteomes" id="UP001550603"/>
    </source>
</evidence>
<keyword evidence="4" id="KW-1185">Reference proteome</keyword>
<feature type="compositionally biased region" description="Basic and acidic residues" evidence="1">
    <location>
        <begin position="286"/>
        <end position="296"/>
    </location>
</feature>
<feature type="transmembrane region" description="Helical" evidence="2">
    <location>
        <begin position="97"/>
        <end position="113"/>
    </location>
</feature>
<accession>A0ABV2XM07</accession>
<organism evidence="3 4">
    <name type="scientific">Streptomyces olindensis</name>
    <dbReference type="NCBI Taxonomy" id="358823"/>
    <lineage>
        <taxon>Bacteria</taxon>
        <taxon>Bacillati</taxon>
        <taxon>Actinomycetota</taxon>
        <taxon>Actinomycetes</taxon>
        <taxon>Kitasatosporales</taxon>
        <taxon>Streptomycetaceae</taxon>
        <taxon>Streptomyces</taxon>
    </lineage>
</organism>
<evidence type="ECO:0000313" key="3">
    <source>
        <dbReference type="EMBL" id="MEU2265033.1"/>
    </source>
</evidence>
<keyword evidence="2" id="KW-1133">Transmembrane helix</keyword>
<sequence length="325" mass="33438">MDDAVIAIILVLVAMALGAVLLAVALLHREGKKNRAEIAKLHAEVTAAKIAALTSSGVPPASDTSGPSPLAAVADPDDERPGGEQPDDQPVRRRRHLSLYVGGGIAAFLLPFLESARRGHRTAALTATAAVATVGGSAYVTPFEMTPPPADSKHPAVTSPARAPFGSELTPAQSSSRASDTLENAGTLGITMSDNAGPAEQPSASGSPEPNPTEQPSALPATPDKTTPGQADRPGNGNAKRHGHGHGERHGHSHGQGDEKSQGHDRAKGRGQDDDKCRGSNKGKNHGQDGWKDRGRGTANTYGGQDDWGSRARPGGDRHGAGMCP</sequence>
<evidence type="ECO:0000256" key="2">
    <source>
        <dbReference type="SAM" id="Phobius"/>
    </source>
</evidence>
<reference evidence="3 4" key="1">
    <citation type="submission" date="2024-06" db="EMBL/GenBank/DDBJ databases">
        <title>The Natural Products Discovery Center: Release of the First 8490 Sequenced Strains for Exploring Actinobacteria Biosynthetic Diversity.</title>
        <authorList>
            <person name="Kalkreuter E."/>
            <person name="Kautsar S.A."/>
            <person name="Yang D."/>
            <person name="Bader C.D."/>
            <person name="Teijaro C.N."/>
            <person name="Fluegel L."/>
            <person name="Davis C.M."/>
            <person name="Simpson J.R."/>
            <person name="Lauterbach L."/>
            <person name="Steele A.D."/>
            <person name="Gui C."/>
            <person name="Meng S."/>
            <person name="Li G."/>
            <person name="Viehrig K."/>
            <person name="Ye F."/>
            <person name="Su P."/>
            <person name="Kiefer A.F."/>
            <person name="Nichols A."/>
            <person name="Cepeda A.J."/>
            <person name="Yan W."/>
            <person name="Fan B."/>
            <person name="Jiang Y."/>
            <person name="Adhikari A."/>
            <person name="Zheng C.-J."/>
            <person name="Schuster L."/>
            <person name="Cowan T.M."/>
            <person name="Smanski M.J."/>
            <person name="Chevrette M.G."/>
            <person name="De Carvalho L.P.S."/>
            <person name="Shen B."/>
        </authorList>
    </citation>
    <scope>NUCLEOTIDE SEQUENCE [LARGE SCALE GENOMIC DNA]</scope>
    <source>
        <strain evidence="3 4">NPDC019583</strain>
    </source>
</reference>
<feature type="compositionally biased region" description="Basic and acidic residues" evidence="1">
    <location>
        <begin position="308"/>
        <end position="325"/>
    </location>
</feature>
<dbReference type="EMBL" id="JBEYBN010000001">
    <property type="protein sequence ID" value="MEU2265033.1"/>
    <property type="molecule type" value="Genomic_DNA"/>
</dbReference>
<dbReference type="RefSeq" id="WP_359784457.1">
    <property type="nucleotide sequence ID" value="NZ_JBEYBN010000001.1"/>
</dbReference>
<feature type="compositionally biased region" description="Basic and acidic residues" evidence="1">
    <location>
        <begin position="245"/>
        <end position="278"/>
    </location>
</feature>
<protein>
    <recommendedName>
        <fullName evidence="5">Translation initiation factor IF-2</fullName>
    </recommendedName>
</protein>
<evidence type="ECO:0000256" key="1">
    <source>
        <dbReference type="SAM" id="MobiDB-lite"/>
    </source>
</evidence>
<keyword evidence="2" id="KW-0812">Transmembrane</keyword>
<feature type="compositionally biased region" description="Polar residues" evidence="1">
    <location>
        <begin position="56"/>
        <end position="67"/>
    </location>
</feature>
<gene>
    <name evidence="3" type="ORF">ABZ568_00970</name>
</gene>
<feature type="compositionally biased region" description="Polar residues" evidence="1">
    <location>
        <begin position="202"/>
        <end position="216"/>
    </location>
</feature>
<dbReference type="Proteomes" id="UP001550603">
    <property type="component" value="Unassembled WGS sequence"/>
</dbReference>
<feature type="transmembrane region" description="Helical" evidence="2">
    <location>
        <begin position="6"/>
        <end position="27"/>
    </location>
</feature>
<keyword evidence="2" id="KW-0472">Membrane</keyword>
<feature type="compositionally biased region" description="Polar residues" evidence="1">
    <location>
        <begin position="170"/>
        <end position="194"/>
    </location>
</feature>
<feature type="region of interest" description="Disordered" evidence="1">
    <location>
        <begin position="145"/>
        <end position="325"/>
    </location>
</feature>
<comment type="caution">
    <text evidence="3">The sequence shown here is derived from an EMBL/GenBank/DDBJ whole genome shotgun (WGS) entry which is preliminary data.</text>
</comment>